<reference evidence="2 3" key="1">
    <citation type="journal article" date="2024" name="IMA Fungus">
        <title>IMA Genome - F19 : A genome assembly and annotation guide to empower mycologists, including annotated draft genome sequences of Ceratocystis pirilliformis, Diaporthe australafricana, Fusarium ophioides, Paecilomyces lecythidis, and Sporothrix stenoceras.</title>
        <authorList>
            <person name="Aylward J."/>
            <person name="Wilson A.M."/>
            <person name="Visagie C.M."/>
            <person name="Spraker J."/>
            <person name="Barnes I."/>
            <person name="Buitendag C."/>
            <person name="Ceriani C."/>
            <person name="Del Mar Angel L."/>
            <person name="du Plessis D."/>
            <person name="Fuchs T."/>
            <person name="Gasser K."/>
            <person name="Kramer D."/>
            <person name="Li W."/>
            <person name="Munsamy K."/>
            <person name="Piso A."/>
            <person name="Price J.L."/>
            <person name="Sonnekus B."/>
            <person name="Thomas C."/>
            <person name="van der Nest A."/>
            <person name="van Dijk A."/>
            <person name="van Heerden A."/>
            <person name="van Vuuren N."/>
            <person name="Yilmaz N."/>
            <person name="Duong T.A."/>
            <person name="van der Merwe N.A."/>
            <person name="Wingfield M.J."/>
            <person name="Wingfield B.D."/>
        </authorList>
    </citation>
    <scope>NUCLEOTIDE SEQUENCE [LARGE SCALE GENOMIC DNA]</scope>
    <source>
        <strain evidence="2 3">CMW 5346</strain>
    </source>
</reference>
<feature type="region of interest" description="Disordered" evidence="1">
    <location>
        <begin position="201"/>
        <end position="233"/>
    </location>
</feature>
<feature type="region of interest" description="Disordered" evidence="1">
    <location>
        <begin position="53"/>
        <end position="138"/>
    </location>
</feature>
<feature type="compositionally biased region" description="Basic residues" evidence="1">
    <location>
        <begin position="372"/>
        <end position="388"/>
    </location>
</feature>
<feature type="compositionally biased region" description="Basic residues" evidence="1">
    <location>
        <begin position="396"/>
        <end position="413"/>
    </location>
</feature>
<feature type="region of interest" description="Disordered" evidence="1">
    <location>
        <begin position="372"/>
        <end position="417"/>
    </location>
</feature>
<name>A0ABR3ZA88_9PEZI</name>
<evidence type="ECO:0000256" key="1">
    <source>
        <dbReference type="SAM" id="MobiDB-lite"/>
    </source>
</evidence>
<comment type="caution">
    <text evidence="2">The sequence shown here is derived from an EMBL/GenBank/DDBJ whole genome shotgun (WGS) entry which is preliminary data.</text>
</comment>
<evidence type="ECO:0000313" key="3">
    <source>
        <dbReference type="Proteomes" id="UP001583186"/>
    </source>
</evidence>
<protein>
    <submittedName>
        <fullName evidence="2">Uncharacterized protein</fullName>
    </submittedName>
</protein>
<feature type="compositionally biased region" description="Basic and acidic residues" evidence="1">
    <location>
        <begin position="1"/>
        <end position="13"/>
    </location>
</feature>
<gene>
    <name evidence="2" type="ORF">Sste5346_003874</name>
</gene>
<organism evidence="2 3">
    <name type="scientific">Sporothrix stenoceras</name>
    <dbReference type="NCBI Taxonomy" id="5173"/>
    <lineage>
        <taxon>Eukaryota</taxon>
        <taxon>Fungi</taxon>
        <taxon>Dikarya</taxon>
        <taxon>Ascomycota</taxon>
        <taxon>Pezizomycotina</taxon>
        <taxon>Sordariomycetes</taxon>
        <taxon>Sordariomycetidae</taxon>
        <taxon>Ophiostomatales</taxon>
        <taxon>Ophiostomataceae</taxon>
        <taxon>Sporothrix</taxon>
    </lineage>
</organism>
<sequence>MPSKYGSDRDRSRGRSRHCSHSHSGSHSRSKEQRFIDNWNAFMKSYSHEYTNGYYTGPKSYHPNYPNDPKVLSGDAPRRRVPKAITYYNDNDSGPDTGKDKGKGRDYSLPRSGHGSSSRHSRSHHSSHGGGSYHGSGYATPPYAPDSYYYPGYMPSYTPEQSQGYPREYYPYPRNSGYEANGQEHYTLNGATVFTAEHPEDMAGPSSSVRGHTRSGRDYSRGRTRHRDHSSGPAYGYECDYSCGRPSSISSNAAYVSYSRSASYAPSYISGRSYSLPPSRSHSRGVEDVSYGSGSYYSSGVSYGGANVVTAEHPDDTYRSTSRAPSSSSRHRHHSHHRRSKSLHSPIRYYSRPPSPKWGREYIRHMEEIYKKPRRHYSRHHSSRHRSRDRIPSPTHSHRHRSHHHHHHSRPRSSSRCIEESYYSSRTSCKGKKKSSGFFNKVKDFFH</sequence>
<keyword evidence="3" id="KW-1185">Reference proteome</keyword>
<feature type="region of interest" description="Disordered" evidence="1">
    <location>
        <begin position="312"/>
        <end position="351"/>
    </location>
</feature>
<proteinExistence type="predicted"/>
<evidence type="ECO:0000313" key="2">
    <source>
        <dbReference type="EMBL" id="KAL1897571.1"/>
    </source>
</evidence>
<feature type="compositionally biased region" description="Basic and acidic residues" evidence="1">
    <location>
        <begin position="97"/>
        <end position="108"/>
    </location>
</feature>
<feature type="compositionally biased region" description="Basic residues" evidence="1">
    <location>
        <begin position="117"/>
        <end position="127"/>
    </location>
</feature>
<feature type="compositionally biased region" description="Low complexity" evidence="1">
    <location>
        <begin position="319"/>
        <end position="328"/>
    </location>
</feature>
<dbReference type="EMBL" id="JAWCUI010000018">
    <property type="protein sequence ID" value="KAL1897571.1"/>
    <property type="molecule type" value="Genomic_DNA"/>
</dbReference>
<feature type="compositionally biased region" description="Basic residues" evidence="1">
    <location>
        <begin position="329"/>
        <end position="342"/>
    </location>
</feature>
<feature type="region of interest" description="Disordered" evidence="1">
    <location>
        <begin position="1"/>
        <end position="33"/>
    </location>
</feature>
<feature type="compositionally biased region" description="Basic residues" evidence="1">
    <location>
        <begin position="14"/>
        <end position="28"/>
    </location>
</feature>
<accession>A0ABR3ZA88</accession>
<dbReference type="Proteomes" id="UP001583186">
    <property type="component" value="Unassembled WGS sequence"/>
</dbReference>